<keyword evidence="5" id="KW-0560">Oxidoreductase</keyword>
<keyword evidence="4" id="KW-0808">Transferase</keyword>
<accession>A0A8H4R512</accession>
<evidence type="ECO:0000256" key="6">
    <source>
        <dbReference type="SAM" id="Phobius"/>
    </source>
</evidence>
<evidence type="ECO:0000313" key="8">
    <source>
        <dbReference type="EMBL" id="KAF4622326.1"/>
    </source>
</evidence>
<gene>
    <name evidence="8" type="ORF">D9613_009077</name>
</gene>
<keyword evidence="6" id="KW-0472">Membrane</keyword>
<proteinExistence type="inferred from homology"/>
<comment type="caution">
    <text evidence="8">The sequence shown here is derived from an EMBL/GenBank/DDBJ whole genome shotgun (WGS) entry which is preliminary data.</text>
</comment>
<dbReference type="Gene3D" id="3.40.50.720">
    <property type="entry name" value="NAD(P)-binding Rossmann-like Domain"/>
    <property type="match status" value="1"/>
</dbReference>
<dbReference type="PROSITE" id="PS50175">
    <property type="entry name" value="ASP_PROT_RETROV"/>
    <property type="match status" value="1"/>
</dbReference>
<dbReference type="Proteomes" id="UP000521872">
    <property type="component" value="Unassembled WGS sequence"/>
</dbReference>
<dbReference type="EMBL" id="JAACJL010000002">
    <property type="protein sequence ID" value="KAF4622326.1"/>
    <property type="molecule type" value="Genomic_DNA"/>
</dbReference>
<evidence type="ECO:0000256" key="2">
    <source>
        <dbReference type="ARBA" id="ARBA00005372"/>
    </source>
</evidence>
<dbReference type="InterPro" id="IPR036291">
    <property type="entry name" value="NAD(P)-bd_dom_sf"/>
</dbReference>
<feature type="transmembrane region" description="Helical" evidence="6">
    <location>
        <begin position="20"/>
        <end position="42"/>
    </location>
</feature>
<evidence type="ECO:0000256" key="5">
    <source>
        <dbReference type="ARBA" id="ARBA00023002"/>
    </source>
</evidence>
<dbReference type="NCBIfam" id="TIGR03649">
    <property type="entry name" value="ergot_EASG"/>
    <property type="match status" value="1"/>
</dbReference>
<reference evidence="8 9" key="1">
    <citation type="submission" date="2019-12" db="EMBL/GenBank/DDBJ databases">
        <authorList>
            <person name="Floudas D."/>
            <person name="Bentzer J."/>
            <person name="Ahren D."/>
            <person name="Johansson T."/>
            <person name="Persson P."/>
            <person name="Tunlid A."/>
        </authorList>
    </citation>
    <scope>NUCLEOTIDE SEQUENCE [LARGE SCALE GENOMIC DNA]</scope>
    <source>
        <strain evidence="8 9">CBS 102.39</strain>
    </source>
</reference>
<name>A0A8H4R512_9AGAR</name>
<dbReference type="Gene3D" id="3.90.25.10">
    <property type="entry name" value="UDP-galactose 4-epimerase, domain 1"/>
    <property type="match status" value="1"/>
</dbReference>
<dbReference type="Pfam" id="PF00201">
    <property type="entry name" value="UDPGT"/>
    <property type="match status" value="1"/>
</dbReference>
<comment type="pathway">
    <text evidence="1">Alkaloid biosynthesis; ergot alkaloid biosynthesis.</text>
</comment>
<sequence length="1093" mass="121228">MDIVDESGRRLNINLTLGPLVIGILLNAFIYGICVLQFSTYWESTSKDRPIIKLLVGWTFLLDTFHTSALLYMLWIYVVVHFNDPDFLNSTLWPFSLTPIVTTLTSLPIQIFLSWRIKEFASSMRVFVGLIVLSVTQATLGFLCSIQALEISSVFLSWYLLQSRTGQKRSDNVIQRIIRSSIETAALGAFFCVRHFIGSVVLFLDSSNYSLHVFKMMDLVTFTTLQNTNFHVIFAFPMGRIYTNTLLMTLNSRQVLRAELERPIIPDIVLDSVHNPAHFQPPASALVVTDRNNSISVAMNIYRDGGTGKTGAVLARLLHAANHPFIIATRSGKAPEPFKAVAFDWVDASTFENPFKADSSIDRVYLVMPQAGDIFAVVSPFIDLAISKGVKRFVLLTATIVKPGDYGHGQVHRYLLDKGVDYSVLKPSWFMQNFSTRHAHEIRETGQITSATGDGKIPWISSEDIAQAAFNDLTAEKSPNKEYLILGPQLYTMDETVKLLSSIIGREITHKKVTVAEQTEVYKKLGLPDAFAAVLAYVEGVVADGTEAAFVEEPEDRKYVGKRTIEQFFKDNRQIEMAVEQQPAHIVFSSIPAWGHARPFCILAARLVKEYKNVIVTIILTPDLLSKAQAEASSELRGTDDESVLRRISFSTETPNPFEMMVPLGETYPKAYETLLKGDPITCAAKNVTFDAAPPPSLVILDFFSFPQMAATRAITGDKIPVLAWATGFAFSFIRSLGPESMGGLGNMGKKIDAEAARLGVSPEEIGDKMFGQVNGSVIKMPGVPEMYDYEYYPQKLAFHVPIAMVLRGAYSLLEQSDGIIHSTPYELEKEPIEGLKQWFNNWGNKDVHVIGPLLPDTFGKAEQSHQGADAIKEFLNNMLQKEGAQSVIYISFGTVFWPAETKYIEELLKILIEKRVPFIMSHASPFAKIPEGLAEEVKASGIGLLSSWSPQQYILSHPATGWFLTHCGHNGVLEALGNGVPLIAWPFEADQPPAALYLSQVLNVAIELIEVRTGENGLKPLKRSGKAPKGTVEAVSAEIREVVDACRGPKGRVLRENAQALKRKFANAWEEDGESRKDLADVLKKYVPQVLG</sequence>
<evidence type="ECO:0000256" key="1">
    <source>
        <dbReference type="ARBA" id="ARBA00005107"/>
    </source>
</evidence>
<evidence type="ECO:0000256" key="3">
    <source>
        <dbReference type="ARBA" id="ARBA00022589"/>
    </source>
</evidence>
<feature type="transmembrane region" description="Helical" evidence="6">
    <location>
        <begin position="127"/>
        <end position="160"/>
    </location>
</feature>
<evidence type="ECO:0000313" key="9">
    <source>
        <dbReference type="Proteomes" id="UP000521872"/>
    </source>
</evidence>
<keyword evidence="6" id="KW-1133">Transmembrane helix</keyword>
<dbReference type="InterPro" id="IPR051604">
    <property type="entry name" value="Ergot_Alk_Oxidoreductase"/>
</dbReference>
<comment type="similarity">
    <text evidence="2">Belongs to the fgaFS/easG family.</text>
</comment>
<organism evidence="8 9">
    <name type="scientific">Agrocybe pediades</name>
    <dbReference type="NCBI Taxonomy" id="84607"/>
    <lineage>
        <taxon>Eukaryota</taxon>
        <taxon>Fungi</taxon>
        <taxon>Dikarya</taxon>
        <taxon>Basidiomycota</taxon>
        <taxon>Agaricomycotina</taxon>
        <taxon>Agaricomycetes</taxon>
        <taxon>Agaricomycetidae</taxon>
        <taxon>Agaricales</taxon>
        <taxon>Agaricineae</taxon>
        <taxon>Strophariaceae</taxon>
        <taxon>Agrocybe</taxon>
    </lineage>
</organism>
<dbReference type="SUPFAM" id="SSF53756">
    <property type="entry name" value="UDP-Glycosyltransferase/glycogen phosphorylase"/>
    <property type="match status" value="1"/>
</dbReference>
<dbReference type="InterPro" id="IPR002213">
    <property type="entry name" value="UDP_glucos_trans"/>
</dbReference>
<keyword evidence="3" id="KW-0017">Alkaloid metabolism</keyword>
<dbReference type="CDD" id="cd03784">
    <property type="entry name" value="GT1_Gtf-like"/>
    <property type="match status" value="1"/>
</dbReference>
<evidence type="ECO:0000259" key="7">
    <source>
        <dbReference type="PROSITE" id="PS50175"/>
    </source>
</evidence>
<dbReference type="AlphaFoldDB" id="A0A8H4R512"/>
<dbReference type="InterPro" id="IPR001995">
    <property type="entry name" value="Peptidase_A2_cat"/>
</dbReference>
<dbReference type="GO" id="GO:0035835">
    <property type="term" value="P:indole alkaloid biosynthetic process"/>
    <property type="evidence" value="ECO:0007669"/>
    <property type="project" value="UniProtKB-UniPathway"/>
</dbReference>
<protein>
    <recommendedName>
        <fullName evidence="7">Peptidase A2 domain-containing protein</fullName>
    </recommendedName>
</protein>
<dbReference type="GO" id="GO:0004190">
    <property type="term" value="F:aspartic-type endopeptidase activity"/>
    <property type="evidence" value="ECO:0007669"/>
    <property type="project" value="InterPro"/>
</dbReference>
<feature type="transmembrane region" description="Helical" evidence="6">
    <location>
        <begin position="54"/>
        <end position="80"/>
    </location>
</feature>
<dbReference type="GO" id="GO:0006508">
    <property type="term" value="P:proteolysis"/>
    <property type="evidence" value="ECO:0007669"/>
    <property type="project" value="InterPro"/>
</dbReference>
<evidence type="ECO:0000256" key="4">
    <source>
        <dbReference type="ARBA" id="ARBA00022679"/>
    </source>
</evidence>
<feature type="domain" description="Peptidase A2" evidence="7">
    <location>
        <begin position="412"/>
        <end position="508"/>
    </location>
</feature>
<feature type="transmembrane region" description="Helical" evidence="6">
    <location>
        <begin position="92"/>
        <end position="115"/>
    </location>
</feature>
<dbReference type="PANTHER" id="PTHR43162">
    <property type="match status" value="1"/>
</dbReference>
<dbReference type="InterPro" id="IPR045339">
    <property type="entry name" value="DUF6534"/>
</dbReference>
<dbReference type="InterPro" id="IPR008030">
    <property type="entry name" value="NmrA-like"/>
</dbReference>
<dbReference type="Pfam" id="PF20152">
    <property type="entry name" value="DUF6534"/>
    <property type="match status" value="1"/>
</dbReference>
<dbReference type="UniPathway" id="UPA00327"/>
<dbReference type="SUPFAM" id="SSF51735">
    <property type="entry name" value="NAD(P)-binding Rossmann-fold domains"/>
    <property type="match status" value="1"/>
</dbReference>
<keyword evidence="6" id="KW-0812">Transmembrane</keyword>
<dbReference type="PANTHER" id="PTHR43162:SF1">
    <property type="entry name" value="PRESTALK A DIFFERENTIATION PROTEIN A"/>
    <property type="match status" value="1"/>
</dbReference>
<keyword evidence="9" id="KW-1185">Reference proteome</keyword>
<dbReference type="InterPro" id="IPR019901">
    <property type="entry name" value="Ergot_alkaloid_biosynthesis"/>
</dbReference>
<dbReference type="Gene3D" id="3.40.50.2000">
    <property type="entry name" value="Glycogen Phosphorylase B"/>
    <property type="match status" value="2"/>
</dbReference>
<dbReference type="GO" id="GO:0008194">
    <property type="term" value="F:UDP-glycosyltransferase activity"/>
    <property type="evidence" value="ECO:0007669"/>
    <property type="project" value="InterPro"/>
</dbReference>
<dbReference type="GO" id="GO:0016491">
    <property type="term" value="F:oxidoreductase activity"/>
    <property type="evidence" value="ECO:0007669"/>
    <property type="project" value="UniProtKB-KW"/>
</dbReference>
<dbReference type="Pfam" id="PF05368">
    <property type="entry name" value="NmrA"/>
    <property type="match status" value="1"/>
</dbReference>